<keyword evidence="2" id="KW-0378">Hydrolase</keyword>
<dbReference type="PANTHER" id="PTHR42693">
    <property type="entry name" value="ARYLSULFATASE FAMILY MEMBER"/>
    <property type="match status" value="1"/>
</dbReference>
<evidence type="ECO:0000256" key="2">
    <source>
        <dbReference type="ARBA" id="ARBA00022801"/>
    </source>
</evidence>
<dbReference type="CDD" id="cd16026">
    <property type="entry name" value="GALNS_like"/>
    <property type="match status" value="1"/>
</dbReference>
<evidence type="ECO:0000313" key="7">
    <source>
        <dbReference type="Proteomes" id="UP000237819"/>
    </source>
</evidence>
<accession>A0A2S8GJX4</accession>
<dbReference type="Gene3D" id="3.30.1120.10">
    <property type="match status" value="1"/>
</dbReference>
<feature type="region of interest" description="Disordered" evidence="3">
    <location>
        <begin position="462"/>
        <end position="484"/>
    </location>
</feature>
<protein>
    <submittedName>
        <fullName evidence="6">Arylsulfatase</fullName>
    </submittedName>
</protein>
<feature type="compositionally biased region" description="Low complexity" evidence="3">
    <location>
        <begin position="466"/>
        <end position="476"/>
    </location>
</feature>
<evidence type="ECO:0000256" key="1">
    <source>
        <dbReference type="ARBA" id="ARBA00008779"/>
    </source>
</evidence>
<organism evidence="6 7">
    <name type="scientific">Blastopirellula marina</name>
    <dbReference type="NCBI Taxonomy" id="124"/>
    <lineage>
        <taxon>Bacteria</taxon>
        <taxon>Pseudomonadati</taxon>
        <taxon>Planctomycetota</taxon>
        <taxon>Planctomycetia</taxon>
        <taxon>Pirellulales</taxon>
        <taxon>Pirellulaceae</taxon>
        <taxon>Blastopirellula</taxon>
    </lineage>
</organism>
<evidence type="ECO:0000313" key="6">
    <source>
        <dbReference type="EMBL" id="PQO44743.1"/>
    </source>
</evidence>
<evidence type="ECO:0000259" key="5">
    <source>
        <dbReference type="Pfam" id="PF00884"/>
    </source>
</evidence>
<name>A0A2S8GJX4_9BACT</name>
<sequence length="484" mass="53078">MLRSLTLLAVMMAAGLVSSVRGFAAEDQRPPNIVVIFIDDMAYADIGPFGATAYPTPHLDALAKEGTICTDFYVTQAVCSASRAGLLTGCYNNRVGILGALGPNANHGINSEEETLAEICKQKGYATACYGKWHLGHHKEFLPLQHGFDDYVGLPYSNDMWPYHPGLRDKPLEQRKKTYPDLPLISKNEVIDEEVTPEDQKNLTTLYTEKAVEFIDDHADQPFFLYVPHSMVHVPLYVSDKFAGKSGAGLFGDVVMEVDWSVGQIVEALRRNKLDDNTLVIFTADNGPWLSYGDHAGSAGPLREGKGTMFDGGCREPTIFWMPGKIPAGKSVSTPMMTIDILPTVAQLIGAKLPDHKIDGKNIWPIVTGQPGAKSPHEAYFMYYGDQLQAVRSGKWKLHFPHGYRTLNGRPGGKDGLPVNYDQARTGLELYDLDSDVGETTDVKDSHPDVVARLEKLADEMRADLGDGLTKTKGTGNRPPGRVK</sequence>
<dbReference type="Pfam" id="PF00884">
    <property type="entry name" value="Sulfatase"/>
    <property type="match status" value="1"/>
</dbReference>
<dbReference type="Proteomes" id="UP000237819">
    <property type="component" value="Unassembled WGS sequence"/>
</dbReference>
<comment type="similarity">
    <text evidence="1">Belongs to the sulfatase family.</text>
</comment>
<dbReference type="OrthoDB" id="9783154at2"/>
<dbReference type="GO" id="GO:0004065">
    <property type="term" value="F:arylsulfatase activity"/>
    <property type="evidence" value="ECO:0007669"/>
    <property type="project" value="TreeGrafter"/>
</dbReference>
<feature type="chain" id="PRO_5015709167" evidence="4">
    <location>
        <begin position="25"/>
        <end position="484"/>
    </location>
</feature>
<dbReference type="Pfam" id="PF14707">
    <property type="entry name" value="Sulfatase_C"/>
    <property type="match status" value="1"/>
</dbReference>
<dbReference type="SUPFAM" id="SSF53649">
    <property type="entry name" value="Alkaline phosphatase-like"/>
    <property type="match status" value="1"/>
</dbReference>
<gene>
    <name evidence="6" type="ORF">C5Y93_18445</name>
</gene>
<dbReference type="InterPro" id="IPR050738">
    <property type="entry name" value="Sulfatase"/>
</dbReference>
<feature type="domain" description="Sulfatase N-terminal" evidence="5">
    <location>
        <begin position="31"/>
        <end position="350"/>
    </location>
</feature>
<dbReference type="AlphaFoldDB" id="A0A2S8GJX4"/>
<proteinExistence type="inferred from homology"/>
<feature type="signal peptide" evidence="4">
    <location>
        <begin position="1"/>
        <end position="24"/>
    </location>
</feature>
<dbReference type="PANTHER" id="PTHR42693:SF53">
    <property type="entry name" value="ENDO-4-O-SULFATASE"/>
    <property type="match status" value="1"/>
</dbReference>
<dbReference type="RefSeq" id="WP_105336917.1">
    <property type="nucleotide sequence ID" value="NZ_PUHZ01000018.1"/>
</dbReference>
<dbReference type="EMBL" id="PUHZ01000018">
    <property type="protein sequence ID" value="PQO44743.1"/>
    <property type="molecule type" value="Genomic_DNA"/>
</dbReference>
<reference evidence="6 7" key="1">
    <citation type="submission" date="2018-02" db="EMBL/GenBank/DDBJ databases">
        <title>Comparative genomes isolates from brazilian mangrove.</title>
        <authorList>
            <person name="Araujo J.E."/>
            <person name="Taketani R.G."/>
            <person name="Silva M.C.P."/>
            <person name="Loureco M.V."/>
            <person name="Andreote F.D."/>
        </authorList>
    </citation>
    <scope>NUCLEOTIDE SEQUENCE [LARGE SCALE GENOMIC DNA]</scope>
    <source>
        <strain evidence="6 7">Nap-Phe MGV</strain>
    </source>
</reference>
<dbReference type="Gene3D" id="3.40.720.10">
    <property type="entry name" value="Alkaline Phosphatase, subunit A"/>
    <property type="match status" value="1"/>
</dbReference>
<evidence type="ECO:0000256" key="4">
    <source>
        <dbReference type="SAM" id="SignalP"/>
    </source>
</evidence>
<comment type="caution">
    <text evidence="6">The sequence shown here is derived from an EMBL/GenBank/DDBJ whole genome shotgun (WGS) entry which is preliminary data.</text>
</comment>
<dbReference type="InterPro" id="IPR000917">
    <property type="entry name" value="Sulfatase_N"/>
</dbReference>
<evidence type="ECO:0000256" key="3">
    <source>
        <dbReference type="SAM" id="MobiDB-lite"/>
    </source>
</evidence>
<dbReference type="InterPro" id="IPR017850">
    <property type="entry name" value="Alkaline_phosphatase_core_sf"/>
</dbReference>
<keyword evidence="4" id="KW-0732">Signal</keyword>